<sequence>MKKLTHKQTLFVEEYLIDLNATQAAIRAGYSSTTARQIAAENLSKPDIAEAINHGIAKRLQRTRTSADGVLQRLVEIDQLDIKDLFDEAGRIKPIHQWPDAWSRSISSFELKMPSEDDPHTASLKIRLPDKLKNLELIGRHSQVGAFREKSDSTVAGIEDLIDELTS</sequence>
<accession>A0ABX4HZK6</accession>
<keyword evidence="2" id="KW-0231">Viral genome packaging</keyword>
<evidence type="ECO:0000313" key="4">
    <source>
        <dbReference type="Proteomes" id="UP000218427"/>
    </source>
</evidence>
<evidence type="ECO:0000313" key="3">
    <source>
        <dbReference type="EMBL" id="PCO05580.1"/>
    </source>
</evidence>
<proteinExistence type="predicted"/>
<dbReference type="PANTHER" id="PTHR41328:SF2">
    <property type="entry name" value="TERMINASE SMALL SUBUNIT"/>
    <property type="match status" value="1"/>
</dbReference>
<dbReference type="InterPro" id="IPR038713">
    <property type="entry name" value="Terminase_Gp1_N_sf"/>
</dbReference>
<reference evidence="3" key="1">
    <citation type="submission" date="2017-08" db="EMBL/GenBank/DDBJ databases">
        <title>Microbulbifer marisrubri sp. nov., a halophilic alphaproteobacterium isolated from marine sediment of the Yellow Sea, China.</title>
        <authorList>
            <person name="Zhang G."/>
            <person name="Xiong Q."/>
        </authorList>
    </citation>
    <scope>NUCLEOTIDE SEQUENCE [LARGE SCALE GENOMIC DNA]</scope>
    <source>
        <strain evidence="3">WRN-8</strain>
    </source>
</reference>
<dbReference type="Proteomes" id="UP000218427">
    <property type="component" value="Unassembled WGS sequence"/>
</dbReference>
<keyword evidence="4" id="KW-1185">Reference proteome</keyword>
<organism evidence="3 4">
    <name type="scientific">Microbulbifer flavimaris</name>
    <dbReference type="NCBI Taxonomy" id="1781068"/>
    <lineage>
        <taxon>Bacteria</taxon>
        <taxon>Pseudomonadati</taxon>
        <taxon>Pseudomonadota</taxon>
        <taxon>Gammaproteobacteria</taxon>
        <taxon>Cellvibrionales</taxon>
        <taxon>Microbulbiferaceae</taxon>
        <taxon>Microbulbifer</taxon>
    </lineage>
</organism>
<comment type="caution">
    <text evidence="3">The sequence shown here is derived from an EMBL/GenBank/DDBJ whole genome shotgun (WGS) entry which is preliminary data.</text>
</comment>
<dbReference type="Pfam" id="PF03592">
    <property type="entry name" value="Terminase_2"/>
    <property type="match status" value="1"/>
</dbReference>
<name>A0ABX4HZK6_9GAMM</name>
<dbReference type="EMBL" id="LRFG02000002">
    <property type="protein sequence ID" value="PCO05580.1"/>
    <property type="molecule type" value="Genomic_DNA"/>
</dbReference>
<dbReference type="Gene3D" id="1.10.10.1400">
    <property type="entry name" value="Terminase, small subunit, N-terminal DNA-binding domain, HTH motif"/>
    <property type="match status" value="1"/>
</dbReference>
<dbReference type="RefSeq" id="WP_067082563.1">
    <property type="nucleotide sequence ID" value="NZ_LRFG02000002.1"/>
</dbReference>
<gene>
    <name evidence="3" type="ORF">AWR36_006070</name>
</gene>
<keyword evidence="1" id="KW-1188">Viral release from host cell</keyword>
<protein>
    <submittedName>
        <fullName evidence="3">Terminase small subunit</fullName>
    </submittedName>
</protein>
<dbReference type="InterPro" id="IPR005335">
    <property type="entry name" value="Terminase_ssu"/>
</dbReference>
<evidence type="ECO:0000256" key="1">
    <source>
        <dbReference type="ARBA" id="ARBA00022612"/>
    </source>
</evidence>
<evidence type="ECO:0000256" key="2">
    <source>
        <dbReference type="ARBA" id="ARBA00023219"/>
    </source>
</evidence>
<dbReference type="InterPro" id="IPR052404">
    <property type="entry name" value="SPP1-like_terminase"/>
</dbReference>
<dbReference type="PANTHER" id="PTHR41328">
    <property type="entry name" value="TERMINASE SMALL SUBUNIT-RELATED"/>
    <property type="match status" value="1"/>
</dbReference>